<evidence type="ECO:0000259" key="21">
    <source>
        <dbReference type="PROSITE" id="PS50173"/>
    </source>
</evidence>
<dbReference type="Gene3D" id="3.40.1170.60">
    <property type="match status" value="1"/>
</dbReference>
<comment type="subcellular location">
    <subcellularLocation>
        <location evidence="1">Nucleus</location>
    </subcellularLocation>
    <subcellularLocation>
        <location evidence="2">Peroxisome membrane</location>
        <topology evidence="2">Multi-pass membrane protein</topology>
    </subcellularLocation>
</comment>
<evidence type="ECO:0000313" key="22">
    <source>
        <dbReference type="EMBL" id="QWW21811.1"/>
    </source>
</evidence>
<dbReference type="InterPro" id="IPR043128">
    <property type="entry name" value="Rev_trsase/Diguanyl_cyclase"/>
</dbReference>
<evidence type="ECO:0000256" key="5">
    <source>
        <dbReference type="ARBA" id="ARBA00022448"/>
    </source>
</evidence>
<keyword evidence="8" id="KW-0479">Metal-binding</keyword>
<feature type="domain" description="RING-type" evidence="20">
    <location>
        <begin position="1021"/>
        <end position="1059"/>
    </location>
</feature>
<feature type="region of interest" description="Disordered" evidence="19">
    <location>
        <begin position="720"/>
        <end position="762"/>
    </location>
</feature>
<dbReference type="GO" id="GO:0042276">
    <property type="term" value="P:error-prone translesion synthesis"/>
    <property type="evidence" value="ECO:0007669"/>
    <property type="project" value="TreeGrafter"/>
</dbReference>
<feature type="compositionally biased region" description="Basic residues" evidence="19">
    <location>
        <begin position="743"/>
        <end position="752"/>
    </location>
</feature>
<dbReference type="PROSITE" id="PS00518">
    <property type="entry name" value="ZF_RING_1"/>
    <property type="match status" value="1"/>
</dbReference>
<evidence type="ECO:0000256" key="12">
    <source>
        <dbReference type="ARBA" id="ARBA00022927"/>
    </source>
</evidence>
<evidence type="ECO:0008006" key="23">
    <source>
        <dbReference type="Google" id="ProtNLM"/>
    </source>
</evidence>
<dbReference type="SUPFAM" id="SSF57850">
    <property type="entry name" value="RING/U-box"/>
    <property type="match status" value="1"/>
</dbReference>
<evidence type="ECO:0000256" key="10">
    <source>
        <dbReference type="ARBA" id="ARBA00022771"/>
    </source>
</evidence>
<dbReference type="GO" id="GO:0007064">
    <property type="term" value="P:mitotic sister chromatid cohesion"/>
    <property type="evidence" value="ECO:0007669"/>
    <property type="project" value="UniProtKB-ARBA"/>
</dbReference>
<dbReference type="PANTHER" id="PTHR45873:SF1">
    <property type="entry name" value="DNA POLYMERASE ETA"/>
    <property type="match status" value="1"/>
</dbReference>
<dbReference type="GO" id="GO:0005778">
    <property type="term" value="C:peroxisomal membrane"/>
    <property type="evidence" value="ECO:0007669"/>
    <property type="project" value="UniProtKB-SubCell"/>
</dbReference>
<evidence type="ECO:0000256" key="7">
    <source>
        <dbReference type="ARBA" id="ARBA00022692"/>
    </source>
</evidence>
<evidence type="ECO:0000256" key="13">
    <source>
        <dbReference type="ARBA" id="ARBA00022989"/>
    </source>
</evidence>
<feature type="region of interest" description="Disordered" evidence="19">
    <location>
        <begin position="579"/>
        <end position="599"/>
    </location>
</feature>
<evidence type="ECO:0000256" key="9">
    <source>
        <dbReference type="ARBA" id="ARBA00022763"/>
    </source>
</evidence>
<sequence length="1071" mass="121568">MSILDPSIPPAKLNASPSPSKFTLNDLHILQDVSSAYKSPLAVIAHVDLNAFYAQCEQLRLGKSIDDPVVCAQWQSLIAVSYAARKYGIGRMDTLQSALEKCPGLVVGHAAVFKKGDTHWQYLKEAPDQGIHKVSLDPYRRESRKIFKVMSRECDSAEKASVDECYLDMSRLVLGEARKRFPVLDSVFEKPANSSEKLPQVPGADDPGYDGLSWTGRIYETDDEAKEAELDQHSQGSSKRDNCRIPPNIADWDDLFMLIGSMHLYRIRKCVYDELSFTTSGGISNTKTIAKLAGGFNKPDFQTVIRPSSIYNFLKNFELADFTLMGGKAGEVIVEKLGVPPEQNSITYIRDNYTLDEIKKMMPSDESLMEKVYELVRGINKQEMKPRTVVKSMMSRKNFLPRRPVKTMADAYDWIKVYIGDLYGRLIELDDENMNLSMSQTGEDKNKRYIYRPRTVSVQITTQSWSKHSRQTSFPVLKSLDRLRHALEATGFKLLAELLDGTKAADMNPDINFKELRLNDKHDLSKIDIPSLANMGLVITNFVKTSDANLIDSYGAGSDNAEISTQEAIKLAFEKAQEYERKNPPKYSEPQTKPKHKQDLSYVRKLFEDYHNEATKQPEPKEIKPAKPVAQFKEDKEYVKKLFSEFESSSPSPVAVQFDTKNSVSPPSRSKSPEAASKPKQTDSLLKELIKKQYCSLCSVPVQDVFEHKDYHVALDLSSKLNGGASPVKPPKTGTRSSSTSPKKSKPRGNKKQKLDKGQTLRANQKDSYFENSLRAQVTDALHIFKGQKFVNMHPEEIGVATKSLYFFLTTLIGARTLGEEYVDLMYVNRSGRRLPRFIPRLGFILSYALLPYVVTRIVKKLKARHSAVESKDESWYKKILTSYPKLLDTIINIHVAIFYFEGSFYSISKRIFGLRYVFGHNKDPKKLARTGNYSALGVIILLQFAIKVLIKLKEYSDENSKTEEEKNMDRAEANSYDTFRKLQQLETLREHFDDDIDDKVNIDLSNPNELPYLPESARSCMLCLSPMVNPCAANCGHMFCWDCIVDWTRQHPECPLCRQVCLEQNLLPLR</sequence>
<dbReference type="GO" id="GO:0016562">
    <property type="term" value="P:protein import into peroxisome matrix, receptor recycling"/>
    <property type="evidence" value="ECO:0007669"/>
    <property type="project" value="UniProtKB-ARBA"/>
</dbReference>
<evidence type="ECO:0000256" key="8">
    <source>
        <dbReference type="ARBA" id="ARBA00022723"/>
    </source>
</evidence>
<dbReference type="SMART" id="SM00184">
    <property type="entry name" value="RING"/>
    <property type="match status" value="1"/>
</dbReference>
<dbReference type="InterPro" id="IPR043502">
    <property type="entry name" value="DNA/RNA_pol_sf"/>
</dbReference>
<evidence type="ECO:0000256" key="17">
    <source>
        <dbReference type="ARBA" id="ARBA00023242"/>
    </source>
</evidence>
<feature type="compositionally biased region" description="Low complexity" evidence="19">
    <location>
        <begin position="731"/>
        <end position="742"/>
    </location>
</feature>
<evidence type="ECO:0000256" key="16">
    <source>
        <dbReference type="ARBA" id="ARBA00023204"/>
    </source>
</evidence>
<reference evidence="22" key="1">
    <citation type="submission" date="2021-06" db="EMBL/GenBank/DDBJ databases">
        <title>Candida auris outbreak in lebanese hospital.</title>
        <authorList>
            <person name="Finianos M."/>
        </authorList>
    </citation>
    <scope>NUCLEOTIDE SEQUENCE</scope>
    <source>
        <strain evidence="22">CA7LBN</strain>
    </source>
</reference>
<dbReference type="GO" id="GO:0009314">
    <property type="term" value="P:response to radiation"/>
    <property type="evidence" value="ECO:0007669"/>
    <property type="project" value="TreeGrafter"/>
</dbReference>
<dbReference type="Proteomes" id="UP000825438">
    <property type="component" value="Chromosome I"/>
</dbReference>
<dbReference type="Gene3D" id="3.30.40.10">
    <property type="entry name" value="Zinc/RING finger domain, C3HC4 (zinc finger)"/>
    <property type="match status" value="1"/>
</dbReference>
<dbReference type="AlphaFoldDB" id="A0A8F2W0Z4"/>
<proteinExistence type="inferred from homology"/>
<keyword evidence="5" id="KW-0813">Transport</keyword>
<evidence type="ECO:0000256" key="18">
    <source>
        <dbReference type="PROSITE-ProRule" id="PRU00175"/>
    </source>
</evidence>
<dbReference type="GO" id="GO:0008270">
    <property type="term" value="F:zinc ion binding"/>
    <property type="evidence" value="ECO:0007669"/>
    <property type="project" value="UniProtKB-KW"/>
</dbReference>
<dbReference type="InterPro" id="IPR017907">
    <property type="entry name" value="Znf_RING_CS"/>
</dbReference>
<keyword evidence="10 18" id="KW-0863">Zinc-finger</keyword>
<dbReference type="GO" id="GO:0006281">
    <property type="term" value="P:DNA repair"/>
    <property type="evidence" value="ECO:0007669"/>
    <property type="project" value="UniProtKB-KW"/>
</dbReference>
<comment type="similarity">
    <text evidence="4">Belongs to the pex2/pex10/pex12 family.</text>
</comment>
<feature type="compositionally biased region" description="Basic and acidic residues" evidence="19">
    <location>
        <begin position="753"/>
        <end position="762"/>
    </location>
</feature>
<dbReference type="GO" id="GO:0003887">
    <property type="term" value="F:DNA-directed DNA polymerase activity"/>
    <property type="evidence" value="ECO:0007669"/>
    <property type="project" value="TreeGrafter"/>
</dbReference>
<dbReference type="InterPro" id="IPR036775">
    <property type="entry name" value="DNA_pol_Y-fam_lit_finger_sf"/>
</dbReference>
<dbReference type="InterPro" id="IPR013083">
    <property type="entry name" value="Znf_RING/FYVE/PHD"/>
</dbReference>
<accession>A0A8F2W0Z4</accession>
<dbReference type="Gene3D" id="3.30.1490.100">
    <property type="entry name" value="DNA polymerase, Y-family, little finger domain"/>
    <property type="match status" value="1"/>
</dbReference>
<keyword evidence="9" id="KW-0227">DNA damage</keyword>
<dbReference type="Gene3D" id="3.30.70.270">
    <property type="match status" value="1"/>
</dbReference>
<dbReference type="Gene3D" id="1.10.150.20">
    <property type="entry name" value="5' to 3' exonuclease, C-terminal subdomain"/>
    <property type="match status" value="1"/>
</dbReference>
<evidence type="ECO:0000256" key="19">
    <source>
        <dbReference type="SAM" id="MobiDB-lite"/>
    </source>
</evidence>
<protein>
    <recommendedName>
        <fullName evidence="23">RING-type domain-containing protein</fullName>
    </recommendedName>
</protein>
<keyword evidence="16" id="KW-0234">DNA repair</keyword>
<dbReference type="Pfam" id="PF00817">
    <property type="entry name" value="IMS"/>
    <property type="match status" value="1"/>
</dbReference>
<evidence type="ECO:0000259" key="20">
    <source>
        <dbReference type="PROSITE" id="PS50089"/>
    </source>
</evidence>
<feature type="region of interest" description="Disordered" evidence="19">
    <location>
        <begin position="192"/>
        <end position="211"/>
    </location>
</feature>
<keyword evidence="11" id="KW-0862">Zinc</keyword>
<dbReference type="GO" id="GO:0070987">
    <property type="term" value="P:error-free translesion synthesis"/>
    <property type="evidence" value="ECO:0007669"/>
    <property type="project" value="UniProtKB-ARBA"/>
</dbReference>
<dbReference type="FunFam" id="3.40.1170.60:FF:000008">
    <property type="entry name" value="DNA polymerase eta subunit"/>
    <property type="match status" value="1"/>
</dbReference>
<evidence type="ECO:0000256" key="2">
    <source>
        <dbReference type="ARBA" id="ARBA00004585"/>
    </source>
</evidence>
<dbReference type="InterPro" id="IPR006845">
    <property type="entry name" value="Pex_N"/>
</dbReference>
<dbReference type="InterPro" id="IPR052230">
    <property type="entry name" value="DNA_polymerase_eta"/>
</dbReference>
<keyword evidence="6" id="KW-0808">Transferase</keyword>
<keyword evidence="15" id="KW-0576">Peroxisome</keyword>
<dbReference type="SUPFAM" id="SSF100879">
    <property type="entry name" value="Lesion bypass DNA polymerase (Y-family), little finger domain"/>
    <property type="match status" value="1"/>
</dbReference>
<dbReference type="CDD" id="cd16527">
    <property type="entry name" value="RING-HC_PEX10"/>
    <property type="match status" value="1"/>
</dbReference>
<keyword evidence="13" id="KW-1133">Transmembrane helix</keyword>
<evidence type="ECO:0000256" key="3">
    <source>
        <dbReference type="ARBA" id="ARBA00004906"/>
    </source>
</evidence>
<feature type="domain" description="UmuC" evidence="21">
    <location>
        <begin position="44"/>
        <end position="326"/>
    </location>
</feature>
<dbReference type="Pfam" id="PF04757">
    <property type="entry name" value="Pex2_Pex12"/>
    <property type="match status" value="1"/>
</dbReference>
<keyword evidence="14" id="KW-0472">Membrane</keyword>
<dbReference type="PANTHER" id="PTHR45873">
    <property type="entry name" value="DNA POLYMERASE ETA"/>
    <property type="match status" value="1"/>
</dbReference>
<dbReference type="PROSITE" id="PS50173">
    <property type="entry name" value="UMUC"/>
    <property type="match status" value="1"/>
</dbReference>
<keyword evidence="17" id="KW-0539">Nucleus</keyword>
<dbReference type="GO" id="GO:0005657">
    <property type="term" value="C:replication fork"/>
    <property type="evidence" value="ECO:0007669"/>
    <property type="project" value="UniProtKB-ARBA"/>
</dbReference>
<dbReference type="GO" id="GO:0016567">
    <property type="term" value="P:protein ubiquitination"/>
    <property type="evidence" value="ECO:0007669"/>
    <property type="project" value="UniProtKB-ARBA"/>
</dbReference>
<evidence type="ECO:0000256" key="1">
    <source>
        <dbReference type="ARBA" id="ARBA00004123"/>
    </source>
</evidence>
<evidence type="ECO:0000256" key="14">
    <source>
        <dbReference type="ARBA" id="ARBA00023136"/>
    </source>
</evidence>
<dbReference type="GO" id="GO:0035861">
    <property type="term" value="C:site of double-strand break"/>
    <property type="evidence" value="ECO:0007669"/>
    <property type="project" value="TreeGrafter"/>
</dbReference>
<organism evidence="22">
    <name type="scientific">Candidozyma auris</name>
    <name type="common">Yeast</name>
    <name type="synonym">Candida auris</name>
    <dbReference type="NCBI Taxonomy" id="498019"/>
    <lineage>
        <taxon>Eukaryota</taxon>
        <taxon>Fungi</taxon>
        <taxon>Dikarya</taxon>
        <taxon>Ascomycota</taxon>
        <taxon>Saccharomycotina</taxon>
        <taxon>Pichiomycetes</taxon>
        <taxon>Metschnikowiaceae</taxon>
        <taxon>Candidozyma</taxon>
    </lineage>
</organism>
<evidence type="ECO:0000256" key="6">
    <source>
        <dbReference type="ARBA" id="ARBA00022679"/>
    </source>
</evidence>
<dbReference type="SUPFAM" id="SSF56672">
    <property type="entry name" value="DNA/RNA polymerases"/>
    <property type="match status" value="1"/>
</dbReference>
<dbReference type="GO" id="GO:0005634">
    <property type="term" value="C:nucleus"/>
    <property type="evidence" value="ECO:0007669"/>
    <property type="project" value="UniProtKB-SubCell"/>
</dbReference>
<evidence type="ECO:0000256" key="11">
    <source>
        <dbReference type="ARBA" id="ARBA00022833"/>
    </source>
</evidence>
<feature type="region of interest" description="Disordered" evidence="19">
    <location>
        <begin position="651"/>
        <end position="682"/>
    </location>
</feature>
<feature type="compositionally biased region" description="Polar residues" evidence="19">
    <location>
        <begin position="659"/>
        <end position="670"/>
    </location>
</feature>
<dbReference type="GO" id="GO:0003684">
    <property type="term" value="F:damaged DNA binding"/>
    <property type="evidence" value="ECO:0007669"/>
    <property type="project" value="InterPro"/>
</dbReference>
<evidence type="ECO:0000256" key="4">
    <source>
        <dbReference type="ARBA" id="ARBA00008704"/>
    </source>
</evidence>
<dbReference type="PROSITE" id="PS50089">
    <property type="entry name" value="ZF_RING_2"/>
    <property type="match status" value="1"/>
</dbReference>
<dbReference type="EMBL" id="CP076749">
    <property type="protein sequence ID" value="QWW21811.1"/>
    <property type="molecule type" value="Genomic_DNA"/>
</dbReference>
<keyword evidence="12" id="KW-0653">Protein transport</keyword>
<comment type="pathway">
    <text evidence="3">Protein modification; protein ubiquitination.</text>
</comment>
<dbReference type="InterPro" id="IPR001126">
    <property type="entry name" value="UmuC"/>
</dbReference>
<gene>
    <name evidence="22" type="ORF">CA7LBN_000557</name>
</gene>
<evidence type="ECO:0000256" key="15">
    <source>
        <dbReference type="ARBA" id="ARBA00023140"/>
    </source>
</evidence>
<keyword evidence="7" id="KW-0812">Transmembrane</keyword>
<dbReference type="InterPro" id="IPR001841">
    <property type="entry name" value="Znf_RING"/>
</dbReference>
<dbReference type="Pfam" id="PF13639">
    <property type="entry name" value="zf-RING_2"/>
    <property type="match status" value="1"/>
</dbReference>
<name>A0A8F2W0Z4_CANAR</name>